<dbReference type="KEGG" id="clum:117741664"/>
<gene>
    <name evidence="8" type="primary">LOC117741664</name>
</gene>
<evidence type="ECO:0000256" key="4">
    <source>
        <dbReference type="ARBA" id="ARBA00041402"/>
    </source>
</evidence>
<dbReference type="InterPro" id="IPR026188">
    <property type="entry name" value="Lebercilin-like"/>
</dbReference>
<dbReference type="GO" id="GO:0042073">
    <property type="term" value="P:intraciliary transport"/>
    <property type="evidence" value="ECO:0007669"/>
    <property type="project" value="TreeGrafter"/>
</dbReference>
<protein>
    <recommendedName>
        <fullName evidence="3">Lebercilin-like protein</fullName>
    </recommendedName>
    <alternativeName>
        <fullName evidence="4">Leber congenital amaurosis 5-like protein</fullName>
    </alternativeName>
</protein>
<feature type="coiled-coil region" evidence="5">
    <location>
        <begin position="206"/>
        <end position="240"/>
    </location>
</feature>
<organism evidence="8 9">
    <name type="scientific">Cyclopterus lumpus</name>
    <name type="common">Lumpsucker</name>
    <dbReference type="NCBI Taxonomy" id="8103"/>
    <lineage>
        <taxon>Eukaryota</taxon>
        <taxon>Metazoa</taxon>
        <taxon>Chordata</taxon>
        <taxon>Craniata</taxon>
        <taxon>Vertebrata</taxon>
        <taxon>Euteleostomi</taxon>
        <taxon>Actinopterygii</taxon>
        <taxon>Neopterygii</taxon>
        <taxon>Teleostei</taxon>
        <taxon>Neoteleostei</taxon>
        <taxon>Acanthomorphata</taxon>
        <taxon>Eupercaria</taxon>
        <taxon>Perciformes</taxon>
        <taxon>Cottioidei</taxon>
        <taxon>Cottales</taxon>
        <taxon>Cyclopteridae</taxon>
        <taxon>Cyclopterus</taxon>
    </lineage>
</organism>
<dbReference type="Pfam" id="PF15619">
    <property type="entry name" value="Lebercilin"/>
    <property type="match status" value="1"/>
</dbReference>
<evidence type="ECO:0000256" key="1">
    <source>
        <dbReference type="ARBA" id="ARBA00010229"/>
    </source>
</evidence>
<feature type="region of interest" description="Disordered" evidence="6">
    <location>
        <begin position="16"/>
        <end position="76"/>
    </location>
</feature>
<dbReference type="Proteomes" id="UP000694565">
    <property type="component" value="Unplaced"/>
</dbReference>
<comment type="similarity">
    <text evidence="1">Belongs to the LCA5 family.</text>
</comment>
<feature type="region of interest" description="Disordered" evidence="6">
    <location>
        <begin position="95"/>
        <end position="115"/>
    </location>
</feature>
<dbReference type="RefSeq" id="XP_034404719.1">
    <property type="nucleotide sequence ID" value="XM_034548828.1"/>
</dbReference>
<keyword evidence="2 5" id="KW-0175">Coiled coil</keyword>
<proteinExistence type="inferred from homology"/>
<evidence type="ECO:0000259" key="7">
    <source>
        <dbReference type="Pfam" id="PF15619"/>
    </source>
</evidence>
<feature type="compositionally biased region" description="Basic and acidic residues" evidence="6">
    <location>
        <begin position="35"/>
        <end position="49"/>
    </location>
</feature>
<reference evidence="8" key="1">
    <citation type="submission" date="2025-08" db="UniProtKB">
        <authorList>
            <consortium name="Ensembl"/>
        </authorList>
    </citation>
    <scope>IDENTIFICATION</scope>
</reference>
<reference evidence="8" key="2">
    <citation type="submission" date="2025-09" db="UniProtKB">
        <authorList>
            <consortium name="Ensembl"/>
        </authorList>
    </citation>
    <scope>IDENTIFICATION</scope>
</reference>
<feature type="region of interest" description="Disordered" evidence="6">
    <location>
        <begin position="352"/>
        <end position="426"/>
    </location>
</feature>
<dbReference type="GO" id="GO:0005930">
    <property type="term" value="C:axoneme"/>
    <property type="evidence" value="ECO:0007669"/>
    <property type="project" value="TreeGrafter"/>
</dbReference>
<dbReference type="GeneID" id="117741664"/>
<dbReference type="PANTHER" id="PTHR16650">
    <property type="entry name" value="C21ORF13-RELATED"/>
    <property type="match status" value="1"/>
</dbReference>
<dbReference type="Ensembl" id="ENSCLMT00005009932.1">
    <property type="protein sequence ID" value="ENSCLMP00005009126.1"/>
    <property type="gene ID" value="ENSCLMG00005005176.1"/>
</dbReference>
<dbReference type="InterPro" id="IPR028933">
    <property type="entry name" value="Lebercilin_dom"/>
</dbReference>
<sequence>MCPPSVQQERESLFVLKSGGADREAMQSRRQQAIAHKEEGDSDAVRSRTDTSWWSPPSRLRCDSNRSYSTSDSEDLDERLIDKASEVQTSDKWLGSNTQGRIKGKKAQGPQKTNHTANRHFLKLPPIKIKPLQVSEPRIRSADLNCIRELKSKILMCQRNQARVLLRETCACRDNLARQLQTTENKLPISYQHLLLLSRDHSLLEREELTSRLYRATAELEDKDKRILDLERNLKLCQASFHRQIATEQRKINEARKISCYLQEHTHQLNREIQGRERELETHNIYSHRFLKGPSKKVSEIKIVQTDALVLLPTAAASPLALEHTETKEKLEENSVNWYCYNPVQESLVVEHPDKEVSETASLEENRQDETDTSERCSSSEGPRISTEEECTGEKEAPQMMEEEQKPEEQSLNLTEPERKGPEHQN</sequence>
<keyword evidence="9" id="KW-1185">Reference proteome</keyword>
<feature type="compositionally biased region" description="Basic and acidic residues" evidence="6">
    <location>
        <begin position="352"/>
        <end position="375"/>
    </location>
</feature>
<feature type="compositionally biased region" description="Basic and acidic residues" evidence="6">
    <location>
        <begin position="392"/>
        <end position="409"/>
    </location>
</feature>
<evidence type="ECO:0000313" key="8">
    <source>
        <dbReference type="Ensembl" id="ENSCLMP00005009126.1"/>
    </source>
</evidence>
<evidence type="ECO:0000256" key="3">
    <source>
        <dbReference type="ARBA" id="ARBA00041189"/>
    </source>
</evidence>
<accession>A0A8C2YZP2</accession>
<dbReference type="PANTHER" id="PTHR16650:SF9">
    <property type="entry name" value="LEBERCILIN-LIKE PROTEIN"/>
    <property type="match status" value="1"/>
</dbReference>
<name>A0A8C2YZP2_CYCLU</name>
<evidence type="ECO:0000256" key="5">
    <source>
        <dbReference type="SAM" id="Coils"/>
    </source>
</evidence>
<evidence type="ECO:0000256" key="2">
    <source>
        <dbReference type="ARBA" id="ARBA00023054"/>
    </source>
</evidence>
<feature type="compositionally biased region" description="Basic and acidic residues" evidence="6">
    <location>
        <begin position="416"/>
        <end position="426"/>
    </location>
</feature>
<feature type="domain" description="Lebercilin" evidence="7">
    <location>
        <begin position="163"/>
        <end position="280"/>
    </location>
</feature>
<evidence type="ECO:0000313" key="9">
    <source>
        <dbReference type="Proteomes" id="UP000694565"/>
    </source>
</evidence>
<evidence type="ECO:0000256" key="6">
    <source>
        <dbReference type="SAM" id="MobiDB-lite"/>
    </source>
</evidence>
<dbReference type="AlphaFoldDB" id="A0A8C2YZP2"/>
<dbReference type="OrthoDB" id="2123794at2759"/>